<dbReference type="KEGG" id="gry:D7I44_01830"/>
<protein>
    <submittedName>
        <fullName evidence="1">Uncharacterized protein</fullName>
    </submittedName>
</protein>
<dbReference type="Proteomes" id="UP000275069">
    <property type="component" value="Chromosome"/>
</dbReference>
<evidence type="ECO:0000313" key="2">
    <source>
        <dbReference type="Proteomes" id="UP000275069"/>
    </source>
</evidence>
<name>A0A387BN28_9MICO</name>
<proteinExistence type="predicted"/>
<dbReference type="RefSeq" id="WP_120787931.1">
    <property type="nucleotide sequence ID" value="NZ_CP032624.1"/>
</dbReference>
<keyword evidence="2" id="KW-1185">Reference proteome</keyword>
<sequence length="86" mass="9569">MSQRLHGIAETVQYLRRGRALLAARPERRYGAADLVAAVDKAMTGLERPDWSDINISELLDDLERARGIAVQLEQQLARSQAGEPI</sequence>
<reference evidence="1 2" key="1">
    <citation type="submission" date="2018-09" db="EMBL/GenBank/DDBJ databases">
        <title>Genome sequencing of strain 2DFW10M-5.</title>
        <authorList>
            <person name="Heo J."/>
            <person name="Kim S.-J."/>
            <person name="Kwon S.-W."/>
        </authorList>
    </citation>
    <scope>NUCLEOTIDE SEQUENCE [LARGE SCALE GENOMIC DNA]</scope>
    <source>
        <strain evidence="1 2">2DFW10M-5</strain>
    </source>
</reference>
<evidence type="ECO:0000313" key="1">
    <source>
        <dbReference type="EMBL" id="AYG02397.1"/>
    </source>
</evidence>
<dbReference type="EMBL" id="CP032624">
    <property type="protein sequence ID" value="AYG02397.1"/>
    <property type="molecule type" value="Genomic_DNA"/>
</dbReference>
<organism evidence="1 2">
    <name type="scientific">Gryllotalpicola protaetiae</name>
    <dbReference type="NCBI Taxonomy" id="2419771"/>
    <lineage>
        <taxon>Bacteria</taxon>
        <taxon>Bacillati</taxon>
        <taxon>Actinomycetota</taxon>
        <taxon>Actinomycetes</taxon>
        <taxon>Micrococcales</taxon>
        <taxon>Microbacteriaceae</taxon>
        <taxon>Gryllotalpicola</taxon>
    </lineage>
</organism>
<gene>
    <name evidence="1" type="ORF">D7I44_01830</name>
</gene>
<dbReference type="AlphaFoldDB" id="A0A387BN28"/>
<accession>A0A387BN28</accession>